<dbReference type="eggNOG" id="COG1129">
    <property type="taxonomic scope" value="Bacteria"/>
</dbReference>
<dbReference type="GO" id="GO:0005524">
    <property type="term" value="F:ATP binding"/>
    <property type="evidence" value="ECO:0007669"/>
    <property type="project" value="UniProtKB-KW"/>
</dbReference>
<dbReference type="InterPro" id="IPR050107">
    <property type="entry name" value="ABC_carbohydrate_import_ATPase"/>
</dbReference>
<dbReference type="InterPro" id="IPR003439">
    <property type="entry name" value="ABC_transporter-like_ATP-bd"/>
</dbReference>
<proteinExistence type="predicted"/>
<dbReference type="CDD" id="cd03216">
    <property type="entry name" value="ABC_Carb_Monos_I"/>
    <property type="match status" value="1"/>
</dbReference>
<dbReference type="AlphaFoldDB" id="D1BWE3"/>
<accession>D1BWE3</accession>
<reference evidence="4 5" key="2">
    <citation type="journal article" date="2010" name="Stand. Genomic Sci.">
        <title>Complete genome sequence of Xylanimonas cellulosilytica type strain (XIL07).</title>
        <authorList>
            <person name="Foster B."/>
            <person name="Pukall R."/>
            <person name="Abt B."/>
            <person name="Nolan M."/>
            <person name="Glavina Del Rio T."/>
            <person name="Chen F."/>
            <person name="Lucas S."/>
            <person name="Tice H."/>
            <person name="Pitluck S."/>
            <person name="Cheng J.-F."/>
            <person name="Chertkov O."/>
            <person name="Brettin T."/>
            <person name="Han C."/>
            <person name="Detter J.C."/>
            <person name="Bruce D."/>
            <person name="Goodwin L."/>
            <person name="Ivanova N."/>
            <person name="Mavromatis K."/>
            <person name="Pati A."/>
            <person name="Mikhailova N."/>
            <person name="Chen A."/>
            <person name="Palaniappan K."/>
            <person name="Land M."/>
            <person name="Hauser L."/>
            <person name="Chang Y.-J."/>
            <person name="Jeffries C.D."/>
            <person name="Chain P."/>
            <person name="Rohde M."/>
            <person name="Goeker M."/>
            <person name="Bristow J."/>
            <person name="Eisen J.A."/>
            <person name="Markowitz V."/>
            <person name="Hugenholtz P."/>
            <person name="Kyrpides N.C."/>
            <person name="Klenk H.-P."/>
            <person name="Lapidus A."/>
        </authorList>
    </citation>
    <scope>NUCLEOTIDE SEQUENCE [LARGE SCALE GENOMIC DNA]</scope>
    <source>
        <strain evidence="5">DSM 15894 / CECT 5975 / LMG 20990 / XIL07</strain>
    </source>
</reference>
<evidence type="ECO:0000256" key="2">
    <source>
        <dbReference type="ARBA" id="ARBA00022840"/>
    </source>
</evidence>
<dbReference type="PROSITE" id="PS50893">
    <property type="entry name" value="ABC_TRANSPORTER_2"/>
    <property type="match status" value="1"/>
</dbReference>
<dbReference type="EMBL" id="CP001821">
    <property type="protein sequence ID" value="ACZ31488.1"/>
    <property type="molecule type" value="Genomic_DNA"/>
</dbReference>
<keyword evidence="5" id="KW-1185">Reference proteome</keyword>
<dbReference type="InterPro" id="IPR027417">
    <property type="entry name" value="P-loop_NTPase"/>
</dbReference>
<feature type="domain" description="ABC transporter" evidence="3">
    <location>
        <begin position="5"/>
        <end position="245"/>
    </location>
</feature>
<dbReference type="InterPro" id="IPR017871">
    <property type="entry name" value="ABC_transporter-like_CS"/>
</dbReference>
<dbReference type="PANTHER" id="PTHR43790">
    <property type="entry name" value="CARBOHYDRATE TRANSPORT ATP-BINDING PROTEIN MG119-RELATED"/>
    <property type="match status" value="1"/>
</dbReference>
<dbReference type="Proteomes" id="UP000002255">
    <property type="component" value="Chromosome"/>
</dbReference>
<dbReference type="SMART" id="SM00382">
    <property type="entry name" value="AAA"/>
    <property type="match status" value="1"/>
</dbReference>
<sequence length="258" mass="27311">MTALIEARGLGKRYGNVVALADVSTRVDAGKVTCILGDNGAGKSTLIKILAGAQTHDDGELVVAGEPVTFQRPKDALDRGIATVYQSLAVVPMMPVWRNFFLGSELTKGSGPLRRLAVREMKEVTRSDLASMGIDLRDVDQPIGTLSGGERQCVAIARAVHFGARVLILDEPTAALGVKQSGVVLRYVAAARDRGLGVVLITHNPHHAALVGDRFLLLRRGRAIAGYERGEVTAAELTALMAGGSELEDLSHELGTAL</sequence>
<dbReference type="KEGG" id="xce:Xcel_2473"/>
<keyword evidence="1" id="KW-0547">Nucleotide-binding</keyword>
<dbReference type="Pfam" id="PF00005">
    <property type="entry name" value="ABC_tran"/>
    <property type="match status" value="1"/>
</dbReference>
<dbReference type="GO" id="GO:0016887">
    <property type="term" value="F:ATP hydrolysis activity"/>
    <property type="evidence" value="ECO:0007669"/>
    <property type="project" value="InterPro"/>
</dbReference>
<dbReference type="SUPFAM" id="SSF52540">
    <property type="entry name" value="P-loop containing nucleoside triphosphate hydrolases"/>
    <property type="match status" value="1"/>
</dbReference>
<evidence type="ECO:0000313" key="5">
    <source>
        <dbReference type="Proteomes" id="UP000002255"/>
    </source>
</evidence>
<dbReference type="InterPro" id="IPR003593">
    <property type="entry name" value="AAA+_ATPase"/>
</dbReference>
<keyword evidence="2" id="KW-0067">ATP-binding</keyword>
<gene>
    <name evidence="4" type="ordered locus">Xcel_2473</name>
</gene>
<dbReference type="PANTHER" id="PTHR43790:SF8">
    <property type="entry name" value="SUGAR ABC TRANSPORTER ATP-BINDING PROTEIN"/>
    <property type="match status" value="1"/>
</dbReference>
<dbReference type="RefSeq" id="WP_012879230.1">
    <property type="nucleotide sequence ID" value="NC_013530.1"/>
</dbReference>
<dbReference type="HOGENOM" id="CLU_000604_1_2_11"/>
<evidence type="ECO:0000259" key="3">
    <source>
        <dbReference type="PROSITE" id="PS50893"/>
    </source>
</evidence>
<evidence type="ECO:0000313" key="4">
    <source>
        <dbReference type="EMBL" id="ACZ31488.1"/>
    </source>
</evidence>
<name>D1BWE3_XYLCX</name>
<protein>
    <submittedName>
        <fullName evidence="4">ABC transporter related protein</fullName>
    </submittedName>
</protein>
<reference evidence="5" key="1">
    <citation type="submission" date="2009-11" db="EMBL/GenBank/DDBJ databases">
        <title>The complete chromosome of Xylanimonas cellulosilytica DSM 15894.</title>
        <authorList>
            <consortium name="US DOE Joint Genome Institute (JGI-PGF)"/>
            <person name="Lucas S."/>
            <person name="Copeland A."/>
            <person name="Lapidus A."/>
            <person name="Glavina del Rio T."/>
            <person name="Dalin E."/>
            <person name="Tice H."/>
            <person name="Bruce D."/>
            <person name="Goodwin L."/>
            <person name="Pitluck S."/>
            <person name="Kyrpides N."/>
            <person name="Mavromatis K."/>
            <person name="Ivanova N."/>
            <person name="Mikhailova N."/>
            <person name="Foster B."/>
            <person name="Clum A."/>
            <person name="Brettin T."/>
            <person name="Detter J.C."/>
            <person name="Han C."/>
            <person name="Larimer F."/>
            <person name="Land M."/>
            <person name="Hauser L."/>
            <person name="Markowitz V."/>
            <person name="Cheng J.F."/>
            <person name="Hugenholtz P."/>
            <person name="Woyke T."/>
            <person name="Wu D."/>
            <person name="Gehrich-Schroeter G."/>
            <person name="Schneider S."/>
            <person name="Pukall S.R."/>
            <person name="Klenk H.P."/>
            <person name="Eisen J.A."/>
        </authorList>
    </citation>
    <scope>NUCLEOTIDE SEQUENCE [LARGE SCALE GENOMIC DNA]</scope>
    <source>
        <strain evidence="5">DSM 15894 / CECT 5975 / LMG 20990 / XIL07</strain>
    </source>
</reference>
<dbReference type="STRING" id="446471.Xcel_2473"/>
<dbReference type="PROSITE" id="PS00211">
    <property type="entry name" value="ABC_TRANSPORTER_1"/>
    <property type="match status" value="1"/>
</dbReference>
<organism evidence="4 5">
    <name type="scientific">Xylanimonas cellulosilytica (strain DSM 15894 / JCM 12276 / CECT 5975 / KCTC 9989 / LMG 20990 / NBRC 107835 / XIL07)</name>
    <dbReference type="NCBI Taxonomy" id="446471"/>
    <lineage>
        <taxon>Bacteria</taxon>
        <taxon>Bacillati</taxon>
        <taxon>Actinomycetota</taxon>
        <taxon>Actinomycetes</taxon>
        <taxon>Micrococcales</taxon>
        <taxon>Promicromonosporaceae</taxon>
        <taxon>Xylanimonas</taxon>
    </lineage>
</organism>
<evidence type="ECO:0000256" key="1">
    <source>
        <dbReference type="ARBA" id="ARBA00022741"/>
    </source>
</evidence>
<dbReference type="Gene3D" id="3.40.50.300">
    <property type="entry name" value="P-loop containing nucleotide triphosphate hydrolases"/>
    <property type="match status" value="1"/>
</dbReference>
<dbReference type="OrthoDB" id="7875923at2"/>